<organism evidence="3 4">
    <name type="scientific">Abeliophyllum distichum</name>
    <dbReference type="NCBI Taxonomy" id="126358"/>
    <lineage>
        <taxon>Eukaryota</taxon>
        <taxon>Viridiplantae</taxon>
        <taxon>Streptophyta</taxon>
        <taxon>Embryophyta</taxon>
        <taxon>Tracheophyta</taxon>
        <taxon>Spermatophyta</taxon>
        <taxon>Magnoliopsida</taxon>
        <taxon>eudicotyledons</taxon>
        <taxon>Gunneridae</taxon>
        <taxon>Pentapetalae</taxon>
        <taxon>asterids</taxon>
        <taxon>lamiids</taxon>
        <taxon>Lamiales</taxon>
        <taxon>Oleaceae</taxon>
        <taxon>Forsythieae</taxon>
        <taxon>Abeliophyllum</taxon>
    </lineage>
</organism>
<sequence length="437" mass="49913">MAPERPPTTAEKGKKKATGGTSKRPRVETTDSRHYLSEEHEERFKNFISHWTIWGERRLQVDDFSHSELYNLIDICGWSKIADTPHKIYSQLIHEFYANFNQDIDIQGTEHYGQTWVRGKWFMFTPRIVNNYYGITTDDIHPLPSIQDMGEVARFLYGRDDAWPLPGRDFEHSKLTDSLFILNVFVSHNIDPTRHRTTINDARAQLLYHLAHERKMDLENYIYTLISMLGFQTDRRHTAIFPALISSIYEAAGVQISPAEPVMKAKGPINCFALENARRHTTRAVGAVPDVQDQPSEEHAAALQPAAPQPAAPPADITSMLRQILEGQAEHTRLIVATQTEMRAMQQELATLRAWMDSFRHAQMNQESHQRNTDIEQRRIRADCDEVKRRLDRCAGQLDDIHDKICQPAPTPSQDPSPVDPTTLFLPAPSDPHPGSI</sequence>
<proteinExistence type="predicted"/>
<feature type="region of interest" description="Disordered" evidence="1">
    <location>
        <begin position="292"/>
        <end position="314"/>
    </location>
</feature>
<evidence type="ECO:0000313" key="3">
    <source>
        <dbReference type="EMBL" id="KAL2531281.1"/>
    </source>
</evidence>
<feature type="region of interest" description="Disordered" evidence="1">
    <location>
        <begin position="1"/>
        <end position="34"/>
    </location>
</feature>
<feature type="compositionally biased region" description="Basic and acidic residues" evidence="1">
    <location>
        <begin position="25"/>
        <end position="34"/>
    </location>
</feature>
<keyword evidence="4" id="KW-1185">Reference proteome</keyword>
<feature type="compositionally biased region" description="Pro residues" evidence="1">
    <location>
        <begin position="409"/>
        <end position="419"/>
    </location>
</feature>
<dbReference type="InterPro" id="IPR046796">
    <property type="entry name" value="Transposase_32_dom"/>
</dbReference>
<feature type="region of interest" description="Disordered" evidence="1">
    <location>
        <begin position="404"/>
        <end position="437"/>
    </location>
</feature>
<feature type="domain" description="Putative plant transposon protein" evidence="2">
    <location>
        <begin position="77"/>
        <end position="254"/>
    </location>
</feature>
<dbReference type="AlphaFoldDB" id="A0ABD1V1T7"/>
<comment type="caution">
    <text evidence="3">The sequence shown here is derived from an EMBL/GenBank/DDBJ whole genome shotgun (WGS) entry which is preliminary data.</text>
</comment>
<dbReference type="Proteomes" id="UP001604336">
    <property type="component" value="Unassembled WGS sequence"/>
</dbReference>
<evidence type="ECO:0000256" key="1">
    <source>
        <dbReference type="SAM" id="MobiDB-lite"/>
    </source>
</evidence>
<gene>
    <name evidence="3" type="ORF">Adt_04632</name>
</gene>
<evidence type="ECO:0000259" key="2">
    <source>
        <dbReference type="Pfam" id="PF20167"/>
    </source>
</evidence>
<dbReference type="EMBL" id="JBFOLK010000002">
    <property type="protein sequence ID" value="KAL2531281.1"/>
    <property type="molecule type" value="Genomic_DNA"/>
</dbReference>
<accession>A0ABD1V1T7</accession>
<dbReference type="Pfam" id="PF20167">
    <property type="entry name" value="Transposase_32"/>
    <property type="match status" value="1"/>
</dbReference>
<reference evidence="4" key="1">
    <citation type="submission" date="2024-07" db="EMBL/GenBank/DDBJ databases">
        <title>Two chromosome-level genome assemblies of Korean endemic species Abeliophyllum distichum and Forsythia ovata (Oleaceae).</title>
        <authorList>
            <person name="Jang H."/>
        </authorList>
    </citation>
    <scope>NUCLEOTIDE SEQUENCE [LARGE SCALE GENOMIC DNA]</scope>
</reference>
<evidence type="ECO:0000313" key="4">
    <source>
        <dbReference type="Proteomes" id="UP001604336"/>
    </source>
</evidence>
<protein>
    <submittedName>
        <fullName evidence="3">Envelope-like protein</fullName>
    </submittedName>
</protein>
<name>A0ABD1V1T7_9LAMI</name>